<keyword evidence="4" id="KW-1185">Reference proteome</keyword>
<sequence length="294" mass="33855">MLVNMSNLQVTKAFNSLVGTSEAIRLLSIKYYTYLQKIIKVSHRTYIRANHQKNPGSNNKAWNQWLAGLIDGDGYFHLTKKGYASLEITMDLRDEHALHIVKNVYGGSIKLVSGMNALRYCLRHKEGFLSLVNDVNGEIRNSNRLLQLNKICLKYEIPLIYPDKLQYENGWLSGLFDSDGSVTLNRSNGQLAISLTQKTTQLLSPLIEIYGGSIYIDRTNNGFKWYISNKESILKLIEYFKKYPSRSLKKNRLHLIPKCYELKDMGAHKATCENAPFLAKSWQLFMNKWDKFEV</sequence>
<gene>
    <name evidence="3" type="primary">oi3nad1</name>
</gene>
<dbReference type="PANTHER" id="PTHR37520">
    <property type="entry name" value="INTRON-ENCODED DNA ENDONUCLEASE AI2A-RELATED"/>
    <property type="match status" value="1"/>
</dbReference>
<proteinExistence type="predicted"/>
<dbReference type="Proteomes" id="UP000017559">
    <property type="component" value="Mitochondrion"/>
</dbReference>
<dbReference type="Gene3D" id="3.10.28.10">
    <property type="entry name" value="Homing endonucleases"/>
    <property type="match status" value="2"/>
</dbReference>
<name>F2WVL7_MONRO</name>
<dbReference type="GO" id="GO:0004519">
    <property type="term" value="F:endonuclease activity"/>
    <property type="evidence" value="ECO:0007669"/>
    <property type="project" value="InterPro"/>
</dbReference>
<dbReference type="Pfam" id="PF00961">
    <property type="entry name" value="LAGLIDADG_1"/>
    <property type="match status" value="1"/>
</dbReference>
<reference evidence="3" key="1">
    <citation type="submission" date="2010-09" db="EMBL/GenBank/DDBJ databases">
        <authorList>
            <person name="Garcia O."/>
            <person name="Costa G.G.L."/>
            <person name="Tiburcio R.A."/>
            <person name="Medrano F.J."/>
            <person name="Carazzolle M.F."/>
            <person name="Thomazella D.T."/>
            <person name="Schuster S.C."/>
            <person name="Carlson J.E."/>
            <person name="Guiltinan M.J."/>
            <person name="Bailey B.A."/>
            <person name="Mieckowski P."/>
            <person name="Pereira G.A.G."/>
            <person name="Meinhardt L.W."/>
        </authorList>
    </citation>
    <scope>NUCLEOTIDE SEQUENCE</scope>
</reference>
<comment type="function">
    <text evidence="1">Mitochondrial DNA endonuclease involved in intron homing.</text>
</comment>
<evidence type="ECO:0000259" key="2">
    <source>
        <dbReference type="Pfam" id="PF00961"/>
    </source>
</evidence>
<dbReference type="GeneID" id="10446054"/>
<evidence type="ECO:0000256" key="1">
    <source>
        <dbReference type="ARBA" id="ARBA00002670"/>
    </source>
</evidence>
<dbReference type="PANTHER" id="PTHR37520:SF1">
    <property type="entry name" value="INTRON-ENCODED DNA ENDONUCLEASE AI2A-RELATED"/>
    <property type="match status" value="1"/>
</dbReference>
<dbReference type="SUPFAM" id="SSF55608">
    <property type="entry name" value="Homing endonucleases"/>
    <property type="match status" value="2"/>
</dbReference>
<dbReference type="EMBL" id="HQ259115">
    <property type="protein sequence ID" value="ADO51577.1"/>
    <property type="molecule type" value="Genomic_DNA"/>
</dbReference>
<accession>F2WVL7</accession>
<geneLocation type="mitochondrion" evidence="3"/>
<dbReference type="AlphaFoldDB" id="F2WVL7"/>
<evidence type="ECO:0000313" key="4">
    <source>
        <dbReference type="Proteomes" id="UP000017559"/>
    </source>
</evidence>
<reference key="2">
    <citation type="journal article" date="2012" name="Fungal Biol.">
        <title>The mitochondrial genome of Moniliophthora roreri, the frosty pod rot pathogen of cacao.</title>
        <authorList>
            <person name="Costa G.G.L."/>
            <person name="Cabrera O.G."/>
            <person name="Tiburcio R.A."/>
            <person name="Medrano F.J."/>
            <person name="Carazzolle M.F."/>
            <person name="Thomazella D.P.T."/>
            <person name="Schuster S.C."/>
            <person name="Carlson J.E."/>
            <person name="Guiltinan M.J."/>
            <person name="Bailey B.A."/>
            <person name="Mieczkowski P."/>
            <person name="Pereira G.A.G."/>
            <person name="Meinhardt L.W."/>
        </authorList>
    </citation>
    <scope>NUCLEOTIDE SEQUENCE [LARGE SCALE GENOMIC DNA]</scope>
    <source>
        <strain>MCA 2997</strain>
    </source>
</reference>
<dbReference type="STRING" id="1381753.F2WVL7"/>
<keyword evidence="3" id="KW-0496">Mitochondrion</keyword>
<dbReference type="InterPro" id="IPR004860">
    <property type="entry name" value="LAGLIDADG_dom"/>
</dbReference>
<organism>
    <name type="scientific">Moniliophthora roreri (strain MCA 2997)</name>
    <name type="common">Cocoa frosty pod rot fungus</name>
    <name type="synonym">Crinipellis roreri</name>
    <dbReference type="NCBI Taxonomy" id="1381753"/>
    <lineage>
        <taxon>Eukaryota</taxon>
        <taxon>Fungi</taxon>
        <taxon>Dikarya</taxon>
        <taxon>Basidiomycota</taxon>
        <taxon>Agaricomycotina</taxon>
        <taxon>Agaricomycetes</taxon>
        <taxon>Agaricomycetidae</taxon>
        <taxon>Agaricales</taxon>
        <taxon>Marasmiineae</taxon>
        <taxon>Marasmiaceae</taxon>
        <taxon>Moniliophthora</taxon>
    </lineage>
</organism>
<protein>
    <submittedName>
        <fullName evidence="3">Intronic ORF at intron 3 of nad1</fullName>
    </submittedName>
</protein>
<dbReference type="RefSeq" id="YP_004376388.1">
    <property type="nucleotide sequence ID" value="NC_015400.1"/>
</dbReference>
<evidence type="ECO:0000313" key="3">
    <source>
        <dbReference type="EMBL" id="ADO51577.1"/>
    </source>
</evidence>
<feature type="domain" description="Homing endonuclease LAGLIDADG" evidence="2">
    <location>
        <begin position="172"/>
        <end position="259"/>
    </location>
</feature>
<dbReference type="InterPro" id="IPR027434">
    <property type="entry name" value="Homing_endonucl"/>
</dbReference>